<dbReference type="InterPro" id="IPR030387">
    <property type="entry name" value="G_Bms1/Tsr1_dom"/>
</dbReference>
<evidence type="ECO:0000259" key="8">
    <source>
        <dbReference type="PROSITE" id="PS51714"/>
    </source>
</evidence>
<protein>
    <recommendedName>
        <fullName evidence="6">Pre-rRNA-processing protein TSR1 homolog</fullName>
    </recommendedName>
</protein>
<evidence type="ECO:0000256" key="1">
    <source>
        <dbReference type="ARBA" id="ARBA00004604"/>
    </source>
</evidence>
<accession>A0ABM0MTZ5</accession>
<dbReference type="SMART" id="SM01362">
    <property type="entry name" value="DUF663"/>
    <property type="match status" value="1"/>
</dbReference>
<proteinExistence type="inferred from homology"/>
<gene>
    <name evidence="10" type="primary">LOC100366990</name>
</gene>
<name>A0ABM0MTZ5_SACKO</name>
<evidence type="ECO:0000256" key="2">
    <source>
        <dbReference type="ARBA" id="ARBA00022517"/>
    </source>
</evidence>
<dbReference type="PROSITE" id="PS51714">
    <property type="entry name" value="G_BMS1"/>
    <property type="match status" value="1"/>
</dbReference>
<sequence>MAADSEHSHRPGIFKQKNKSHKTGRHRSKGIIDKDTKGKVGAKVLSKRARNEMRKVDRRNKAKQNMMRKRGEVIMKKRNIGTASGAPHLVGIIPLSSDIDVNKVLNSLKSCEESVIITHNNNITNIVVPRFKSRVSFIAPSMDGMTAILDIAKVADSLLCVMSADNGWDKFGDHCLSCLFGQGLPATLHVVQGLNDLPIKKRTDAKRNLQKVLEKRFPEKKLHTLDSDQDALLLLRQISNQKLRELKYRNIRPHLLARNVIFEPNSDSDVVGTLKVTGFLRGSPLSVNGIVHLPGFGDFQMKQIDLASDPCPLNPRVVKNKKENMQVDDDTSPMDEDIKVLEVANPSKQESLESEVIPDPMEGEQTWPTVDELAEAEAAQKAVAQKRKILKKVPKGTSEYQSAWIIDDDEQVIDDDDDNESDSGSDDDDEFAAIEDSEEEDSEEDGGKMDYETMTMTEIDDDEQYDKGIDEEQERLMWEKYIEQRHNEMFPDEIDTPMDTAARIRFQKYRGLQSFRTSTWDPKENLPSDYARIFQFQNFARTKSRVLKEDRDAGVMPGWYVTLHIINVPKTFIDNYESNNPLVIFGLLQHEQKMSVVHFAIKKHPSFTKPIKSKELLLFQVGCRRFRAAPVFSQHTVGDKQKYERFLVSDAVTVATIYAPITFPPTSIMVFKEGIDGCHNLVATGTLLGVNPDRIVCKRAVLSGHPLKINKKKSVVRYMFFNREDIQWFKPIELRTKWGRRGHIKEPIGTHGHMKCVFDRQLKSQDTVLMNIYKRVYPKWTFDPYVPLDLKIKIPTSDENEDEEME</sequence>
<keyword evidence="9" id="KW-1185">Reference proteome</keyword>
<dbReference type="Pfam" id="PF08142">
    <property type="entry name" value="AARP2CN"/>
    <property type="match status" value="1"/>
</dbReference>
<evidence type="ECO:0000256" key="7">
    <source>
        <dbReference type="SAM" id="MobiDB-lite"/>
    </source>
</evidence>
<keyword evidence="2" id="KW-0690">Ribosome biogenesis</keyword>
<dbReference type="InterPro" id="IPR012948">
    <property type="entry name" value="AARP2CN"/>
</dbReference>
<feature type="region of interest" description="Disordered" evidence="7">
    <location>
        <begin position="402"/>
        <end position="450"/>
    </location>
</feature>
<keyword evidence="3" id="KW-0539">Nucleus</keyword>
<dbReference type="GeneID" id="100366990"/>
<evidence type="ECO:0000313" key="10">
    <source>
        <dbReference type="RefSeq" id="XP_006823486.1"/>
    </source>
</evidence>
<evidence type="ECO:0000256" key="3">
    <source>
        <dbReference type="ARBA" id="ARBA00023242"/>
    </source>
</evidence>
<evidence type="ECO:0000256" key="5">
    <source>
        <dbReference type="ARBA" id="ARBA00038288"/>
    </source>
</evidence>
<dbReference type="SMART" id="SM00785">
    <property type="entry name" value="AARP2CN"/>
    <property type="match status" value="1"/>
</dbReference>
<dbReference type="Proteomes" id="UP000694865">
    <property type="component" value="Unplaced"/>
</dbReference>
<dbReference type="Pfam" id="PF04950">
    <property type="entry name" value="RIBIOP_C"/>
    <property type="match status" value="1"/>
</dbReference>
<dbReference type="PANTHER" id="PTHR12858:SF1">
    <property type="entry name" value="PRE-RRNA-PROCESSING PROTEIN TSR1 HOMOLOG"/>
    <property type="match status" value="1"/>
</dbReference>
<feature type="domain" description="Bms1-type G" evidence="8">
    <location>
        <begin position="86"/>
        <end position="244"/>
    </location>
</feature>
<comment type="similarity">
    <text evidence="5">Belongs to the TRAFAC class translation factor GTPase superfamily. Bms1-like GTPase family. TSR1 subfamily.</text>
</comment>
<dbReference type="InterPro" id="IPR007034">
    <property type="entry name" value="BMS1_TSR1_C"/>
</dbReference>
<evidence type="ECO:0000256" key="6">
    <source>
        <dbReference type="ARBA" id="ARBA00040070"/>
    </source>
</evidence>
<feature type="compositionally biased region" description="Acidic residues" evidence="7">
    <location>
        <begin position="406"/>
        <end position="444"/>
    </location>
</feature>
<evidence type="ECO:0000256" key="4">
    <source>
        <dbReference type="ARBA" id="ARBA00037087"/>
    </source>
</evidence>
<feature type="compositionally biased region" description="Basic residues" evidence="7">
    <location>
        <begin position="10"/>
        <end position="29"/>
    </location>
</feature>
<evidence type="ECO:0000313" key="9">
    <source>
        <dbReference type="Proteomes" id="UP000694865"/>
    </source>
</evidence>
<comment type="function">
    <text evidence="4">Required during maturation of the 40S ribosomal subunit in the nucleolus.</text>
</comment>
<reference evidence="10" key="1">
    <citation type="submission" date="2025-08" db="UniProtKB">
        <authorList>
            <consortium name="RefSeq"/>
        </authorList>
    </citation>
    <scope>IDENTIFICATION</scope>
    <source>
        <tissue evidence="10">Testes</tissue>
    </source>
</reference>
<feature type="region of interest" description="Disordered" evidence="7">
    <location>
        <begin position="1"/>
        <end position="40"/>
    </location>
</feature>
<dbReference type="InterPro" id="IPR039761">
    <property type="entry name" value="Bms1/Tsr1"/>
</dbReference>
<dbReference type="PANTHER" id="PTHR12858">
    <property type="entry name" value="RIBOSOME BIOGENESIS PROTEIN"/>
    <property type="match status" value="1"/>
</dbReference>
<comment type="subcellular location">
    <subcellularLocation>
        <location evidence="1">Nucleus</location>
        <location evidence="1">Nucleolus</location>
    </subcellularLocation>
</comment>
<dbReference type="RefSeq" id="XP_006823486.1">
    <property type="nucleotide sequence ID" value="XM_006823423.1"/>
</dbReference>
<organism evidence="9 10">
    <name type="scientific">Saccoglossus kowalevskii</name>
    <name type="common">Acorn worm</name>
    <dbReference type="NCBI Taxonomy" id="10224"/>
    <lineage>
        <taxon>Eukaryota</taxon>
        <taxon>Metazoa</taxon>
        <taxon>Hemichordata</taxon>
        <taxon>Enteropneusta</taxon>
        <taxon>Harrimaniidae</taxon>
        <taxon>Saccoglossus</taxon>
    </lineage>
</organism>
<dbReference type="Pfam" id="PF22298">
    <property type="entry name" value="Tsr1_G-like"/>
    <property type="match status" value="1"/>
</dbReference>